<accession>A0A382XVA5</accession>
<evidence type="ECO:0000313" key="1">
    <source>
        <dbReference type="EMBL" id="SVD74834.1"/>
    </source>
</evidence>
<dbReference type="AlphaFoldDB" id="A0A382XVA5"/>
<proteinExistence type="predicted"/>
<protein>
    <submittedName>
        <fullName evidence="1">Uncharacterized protein</fullName>
    </submittedName>
</protein>
<dbReference type="EMBL" id="UINC01170677">
    <property type="protein sequence ID" value="SVD74834.1"/>
    <property type="molecule type" value="Genomic_DNA"/>
</dbReference>
<gene>
    <name evidence="1" type="ORF">METZ01_LOCUS427688</name>
</gene>
<feature type="non-terminal residue" evidence="1">
    <location>
        <position position="1"/>
    </location>
</feature>
<organism evidence="1">
    <name type="scientific">marine metagenome</name>
    <dbReference type="NCBI Taxonomy" id="408172"/>
    <lineage>
        <taxon>unclassified sequences</taxon>
        <taxon>metagenomes</taxon>
        <taxon>ecological metagenomes</taxon>
    </lineage>
</organism>
<name>A0A382XVA5_9ZZZZ</name>
<sequence>VTIYIIAQITSQAHLFLELVLILNRAAESWKGEELDISFNSVHKTKLVILAFCLSLTKRIKKIRS</sequence>
<reference evidence="1" key="1">
    <citation type="submission" date="2018-05" db="EMBL/GenBank/DDBJ databases">
        <authorList>
            <person name="Lanie J.A."/>
            <person name="Ng W.-L."/>
            <person name="Kazmierczak K.M."/>
            <person name="Andrzejewski T.M."/>
            <person name="Davidsen T.M."/>
            <person name="Wayne K.J."/>
            <person name="Tettelin H."/>
            <person name="Glass J.I."/>
            <person name="Rusch D."/>
            <person name="Podicherti R."/>
            <person name="Tsui H.-C.T."/>
            <person name="Winkler M.E."/>
        </authorList>
    </citation>
    <scope>NUCLEOTIDE SEQUENCE</scope>
</reference>